<gene>
    <name evidence="1" type="ORF">S01H1_10474</name>
</gene>
<comment type="caution">
    <text evidence="1">The sequence shown here is derived from an EMBL/GenBank/DDBJ whole genome shotgun (WGS) entry which is preliminary data.</text>
</comment>
<dbReference type="Gene3D" id="3.20.20.150">
    <property type="entry name" value="Divalent-metal-dependent TIM barrel enzymes"/>
    <property type="match status" value="1"/>
</dbReference>
<evidence type="ECO:0008006" key="2">
    <source>
        <dbReference type="Google" id="ProtNLM"/>
    </source>
</evidence>
<dbReference type="InterPro" id="IPR036237">
    <property type="entry name" value="Xyl_isomerase-like_sf"/>
</dbReference>
<feature type="non-terminal residue" evidence="1">
    <location>
        <position position="1"/>
    </location>
</feature>
<sequence length="115" mass="12760">TENHWGPSQIPANVVKLIETIDGLGLLFDTHNWQPELQQEGWERCAKHAAATHVKTFSFDERGNEESVDLSEAFRLLKESNFAGCWGVESVPKDGDEIAGARQTIALIRREVASG</sequence>
<dbReference type="AlphaFoldDB" id="X0S9S7"/>
<accession>X0S9S7</accession>
<dbReference type="SUPFAM" id="SSF51658">
    <property type="entry name" value="Xylose isomerase-like"/>
    <property type="match status" value="1"/>
</dbReference>
<reference evidence="1" key="1">
    <citation type="journal article" date="2014" name="Front. Microbiol.">
        <title>High frequency of phylogenetically diverse reductive dehalogenase-homologous genes in deep subseafloor sedimentary metagenomes.</title>
        <authorList>
            <person name="Kawai M."/>
            <person name="Futagami T."/>
            <person name="Toyoda A."/>
            <person name="Takaki Y."/>
            <person name="Nishi S."/>
            <person name="Hori S."/>
            <person name="Arai W."/>
            <person name="Tsubouchi T."/>
            <person name="Morono Y."/>
            <person name="Uchiyama I."/>
            <person name="Ito T."/>
            <person name="Fujiyama A."/>
            <person name="Inagaki F."/>
            <person name="Takami H."/>
        </authorList>
    </citation>
    <scope>NUCLEOTIDE SEQUENCE</scope>
    <source>
        <strain evidence="1">Expedition CK06-06</strain>
    </source>
</reference>
<protein>
    <recommendedName>
        <fullName evidence="2">Xylose isomerase-like TIM barrel domain-containing protein</fullName>
    </recommendedName>
</protein>
<name>X0S9S7_9ZZZZ</name>
<proteinExistence type="predicted"/>
<dbReference type="EMBL" id="BARS01005341">
    <property type="protein sequence ID" value="GAF71931.1"/>
    <property type="molecule type" value="Genomic_DNA"/>
</dbReference>
<organism evidence="1">
    <name type="scientific">marine sediment metagenome</name>
    <dbReference type="NCBI Taxonomy" id="412755"/>
    <lineage>
        <taxon>unclassified sequences</taxon>
        <taxon>metagenomes</taxon>
        <taxon>ecological metagenomes</taxon>
    </lineage>
</organism>
<evidence type="ECO:0000313" key="1">
    <source>
        <dbReference type="EMBL" id="GAF71931.1"/>
    </source>
</evidence>